<keyword evidence="4 7" id="KW-1133">Transmembrane helix</keyword>
<dbReference type="NCBIfam" id="TIGR00800">
    <property type="entry name" value="ncs1"/>
    <property type="match status" value="1"/>
</dbReference>
<keyword evidence="3 7" id="KW-0812">Transmembrane</keyword>
<comment type="similarity">
    <text evidence="2">Belongs to the purine-cytosine permease (2.A.39) family.</text>
</comment>
<feature type="transmembrane region" description="Helical" evidence="7">
    <location>
        <begin position="403"/>
        <end position="422"/>
    </location>
</feature>
<dbReference type="GeneID" id="37018588"/>
<feature type="transmembrane region" description="Helical" evidence="7">
    <location>
        <begin position="199"/>
        <end position="220"/>
    </location>
</feature>
<dbReference type="RefSeq" id="XP_025352040.1">
    <property type="nucleotide sequence ID" value="XM_025496807.1"/>
</dbReference>
<feature type="transmembrane region" description="Helical" evidence="7">
    <location>
        <begin position="373"/>
        <end position="391"/>
    </location>
</feature>
<feature type="transmembrane region" description="Helical" evidence="7">
    <location>
        <begin position="240"/>
        <end position="261"/>
    </location>
</feature>
<organism evidence="8 9">
    <name type="scientific">Meira miltonrushii</name>
    <dbReference type="NCBI Taxonomy" id="1280837"/>
    <lineage>
        <taxon>Eukaryota</taxon>
        <taxon>Fungi</taxon>
        <taxon>Dikarya</taxon>
        <taxon>Basidiomycota</taxon>
        <taxon>Ustilaginomycotina</taxon>
        <taxon>Exobasidiomycetes</taxon>
        <taxon>Exobasidiales</taxon>
        <taxon>Brachybasidiaceae</taxon>
        <taxon>Meira</taxon>
    </lineage>
</organism>
<dbReference type="InParanoid" id="A0A316V407"/>
<accession>A0A316V407</accession>
<dbReference type="OrthoDB" id="2018619at2759"/>
<evidence type="ECO:0000256" key="5">
    <source>
        <dbReference type="ARBA" id="ARBA00023136"/>
    </source>
</evidence>
<dbReference type="Pfam" id="PF02133">
    <property type="entry name" value="Transp_cyt_pur"/>
    <property type="match status" value="1"/>
</dbReference>
<evidence type="ECO:0000256" key="1">
    <source>
        <dbReference type="ARBA" id="ARBA00004141"/>
    </source>
</evidence>
<feature type="transmembrane region" description="Helical" evidence="7">
    <location>
        <begin position="281"/>
        <end position="306"/>
    </location>
</feature>
<reference evidence="8 9" key="1">
    <citation type="journal article" date="2018" name="Mol. Biol. Evol.">
        <title>Broad Genomic Sampling Reveals a Smut Pathogenic Ancestry of the Fungal Clade Ustilaginomycotina.</title>
        <authorList>
            <person name="Kijpornyongpan T."/>
            <person name="Mondo S.J."/>
            <person name="Barry K."/>
            <person name="Sandor L."/>
            <person name="Lee J."/>
            <person name="Lipzen A."/>
            <person name="Pangilinan J."/>
            <person name="LaButti K."/>
            <person name="Hainaut M."/>
            <person name="Henrissat B."/>
            <person name="Grigoriev I.V."/>
            <person name="Spatafora J.W."/>
            <person name="Aime M.C."/>
        </authorList>
    </citation>
    <scope>NUCLEOTIDE SEQUENCE [LARGE SCALE GENOMIC DNA]</scope>
    <source>
        <strain evidence="8 9">MCA 3882</strain>
    </source>
</reference>
<evidence type="ECO:0000313" key="8">
    <source>
        <dbReference type="EMBL" id="PWN31738.1"/>
    </source>
</evidence>
<feature type="transmembrane region" description="Helical" evidence="7">
    <location>
        <begin position="44"/>
        <end position="65"/>
    </location>
</feature>
<dbReference type="AlphaFoldDB" id="A0A316V407"/>
<gene>
    <name evidence="8" type="ORF">FA14DRAFT_127582</name>
</gene>
<evidence type="ECO:0000256" key="2">
    <source>
        <dbReference type="ARBA" id="ARBA00008974"/>
    </source>
</evidence>
<keyword evidence="5 7" id="KW-0472">Membrane</keyword>
<evidence type="ECO:0000256" key="7">
    <source>
        <dbReference type="SAM" id="Phobius"/>
    </source>
</evidence>
<dbReference type="FunCoup" id="A0A316V407">
    <property type="interactions" value="298"/>
</dbReference>
<dbReference type="STRING" id="1280837.A0A316V407"/>
<feature type="transmembrane region" description="Helical" evidence="7">
    <location>
        <begin position="484"/>
        <end position="506"/>
    </location>
</feature>
<dbReference type="FunFam" id="1.10.4160.10:FF:000001">
    <property type="entry name" value="Uracil permease, putative"/>
    <property type="match status" value="1"/>
</dbReference>
<feature type="region of interest" description="Disordered" evidence="6">
    <location>
        <begin position="542"/>
        <end position="569"/>
    </location>
</feature>
<feature type="transmembrane region" description="Helical" evidence="7">
    <location>
        <begin position="167"/>
        <end position="192"/>
    </location>
</feature>
<evidence type="ECO:0000256" key="3">
    <source>
        <dbReference type="ARBA" id="ARBA00022692"/>
    </source>
</evidence>
<evidence type="ECO:0000256" key="6">
    <source>
        <dbReference type="SAM" id="MobiDB-lite"/>
    </source>
</evidence>
<dbReference type="PANTHER" id="PTHR30618">
    <property type="entry name" value="NCS1 FAMILY PURINE/PYRIMIDINE TRANSPORTER"/>
    <property type="match status" value="1"/>
</dbReference>
<evidence type="ECO:0000313" key="9">
    <source>
        <dbReference type="Proteomes" id="UP000245771"/>
    </source>
</evidence>
<sequence>MSILGRVDKLLKVKGTDPLPGQSIAESFLNNKDLRPVEPERRTWSSWSFVFFWVADGLNLSTFYLASSAFSLGLSWYAAWIAVILGYTIVSFVIVITARIAAIYHISFPILARSSFGVWGAIWPTINRSAMACIWYGVQSYIGAQCVTLLLRSLAPKYIQMHNSLPASAGLTTADFVSFFLFSLISLPIIYIKPEKIRWFFMVKAVIVPIAAFAFFGWSIASANGLGPIVHTPATVSGSVFGWGFVSSVMSCISNMATLAVNIPDVARLAKSKRSVTWSQLLAIPFTFSITSFLGIIIASSSQVIYGELIWDPVQNLGERLNRNPYGSADRAGVFFISFAFIIGQIGTNVAANSLSAGHDLAAIMPRYITIRRGSFVAAAVGFAMCPWNLLKSSNSFTTYLSAYSLFLSSISGTMLCDYYIVRRGVLQVESLYTCKPDQPYRYLGGFNLRAFAAYISGIAMTVTGFAGILGANVSSTAQHMYTLAYPIGFLTSGLVYLILCTIFPIPGSYDVRKSGKTFNEPQSWESDSWFPEVDVSHHRQTLSGNITPSTEKDGSLTEKADIREEEYR</sequence>
<dbReference type="GO" id="GO:0015205">
    <property type="term" value="F:nucleobase transmembrane transporter activity"/>
    <property type="evidence" value="ECO:0007669"/>
    <property type="project" value="TreeGrafter"/>
</dbReference>
<dbReference type="EMBL" id="KZ819607">
    <property type="protein sequence ID" value="PWN31738.1"/>
    <property type="molecule type" value="Genomic_DNA"/>
</dbReference>
<feature type="transmembrane region" description="Helical" evidence="7">
    <location>
        <begin position="134"/>
        <end position="155"/>
    </location>
</feature>
<feature type="transmembrane region" description="Helical" evidence="7">
    <location>
        <begin position="452"/>
        <end position="472"/>
    </location>
</feature>
<proteinExistence type="inferred from homology"/>
<protein>
    <submittedName>
        <fullName evidence="8">NCS1 nucleoside transporter family</fullName>
    </submittedName>
</protein>
<feature type="transmembrane region" description="Helical" evidence="7">
    <location>
        <begin position="332"/>
        <end position="352"/>
    </location>
</feature>
<dbReference type="Proteomes" id="UP000245771">
    <property type="component" value="Unassembled WGS sequence"/>
</dbReference>
<name>A0A316V407_9BASI</name>
<keyword evidence="9" id="KW-1185">Reference proteome</keyword>
<dbReference type="InterPro" id="IPR045225">
    <property type="entry name" value="Uracil/uridine/allantoin_perm"/>
</dbReference>
<dbReference type="InterPro" id="IPR012681">
    <property type="entry name" value="NCS1"/>
</dbReference>
<dbReference type="CDD" id="cd11482">
    <property type="entry name" value="SLC-NCS1sbd_NRT1-like"/>
    <property type="match status" value="1"/>
</dbReference>
<dbReference type="GO" id="GO:0005886">
    <property type="term" value="C:plasma membrane"/>
    <property type="evidence" value="ECO:0007669"/>
    <property type="project" value="TreeGrafter"/>
</dbReference>
<dbReference type="InterPro" id="IPR001248">
    <property type="entry name" value="Pur-cyt_permease"/>
</dbReference>
<feature type="compositionally biased region" description="Basic and acidic residues" evidence="6">
    <location>
        <begin position="551"/>
        <end position="569"/>
    </location>
</feature>
<dbReference type="PANTHER" id="PTHR30618:SF2">
    <property type="entry name" value="ALLANTOIN PERMEASE-RELATED"/>
    <property type="match status" value="1"/>
</dbReference>
<feature type="transmembrane region" description="Helical" evidence="7">
    <location>
        <begin position="77"/>
        <end position="96"/>
    </location>
</feature>
<evidence type="ECO:0000256" key="4">
    <source>
        <dbReference type="ARBA" id="ARBA00022989"/>
    </source>
</evidence>
<dbReference type="Gene3D" id="1.10.4160.10">
    <property type="entry name" value="Hydantoin permease"/>
    <property type="match status" value="1"/>
</dbReference>
<comment type="subcellular location">
    <subcellularLocation>
        <location evidence="1">Membrane</location>
        <topology evidence="1">Multi-pass membrane protein</topology>
    </subcellularLocation>
</comment>